<accession>A0A2I0WFK9</accession>
<dbReference type="EMBL" id="KZ502674">
    <property type="protein sequence ID" value="PKU74438.1"/>
    <property type="molecule type" value="Genomic_DNA"/>
</dbReference>
<evidence type="ECO:0000313" key="2">
    <source>
        <dbReference type="Proteomes" id="UP000233837"/>
    </source>
</evidence>
<dbReference type="STRING" id="906689.A0A2I0WFK9"/>
<keyword evidence="2" id="KW-1185">Reference proteome</keyword>
<organism evidence="1 2">
    <name type="scientific">Dendrobium catenatum</name>
    <dbReference type="NCBI Taxonomy" id="906689"/>
    <lineage>
        <taxon>Eukaryota</taxon>
        <taxon>Viridiplantae</taxon>
        <taxon>Streptophyta</taxon>
        <taxon>Embryophyta</taxon>
        <taxon>Tracheophyta</taxon>
        <taxon>Spermatophyta</taxon>
        <taxon>Magnoliopsida</taxon>
        <taxon>Liliopsida</taxon>
        <taxon>Asparagales</taxon>
        <taxon>Orchidaceae</taxon>
        <taxon>Epidendroideae</taxon>
        <taxon>Malaxideae</taxon>
        <taxon>Dendrobiinae</taxon>
        <taxon>Dendrobium</taxon>
    </lineage>
</organism>
<dbReference type="Pfam" id="PF14223">
    <property type="entry name" value="Retrotran_gag_2"/>
    <property type="match status" value="1"/>
</dbReference>
<sequence>MLTHQYHTPTKEINEIKIEKPFDEWTALERELDELNARACNTLHCAIFPDDYIKISMLNSAKEIWDKLIITYEGTSEVRDAYINRLVHDYELFRMSPSESNSDMYRRFMKRTNILHSLGRIYKNQDLVYKILRCLPKEWDAKVTVISEAKDLSTYPLDKILGSLISHEQIITQMDKLDGSSKKEK</sequence>
<proteinExistence type="predicted"/>
<evidence type="ECO:0000313" key="1">
    <source>
        <dbReference type="EMBL" id="PKU74438.1"/>
    </source>
</evidence>
<name>A0A2I0WFK9_9ASPA</name>
<dbReference type="Proteomes" id="UP000233837">
    <property type="component" value="Unassembled WGS sequence"/>
</dbReference>
<evidence type="ECO:0008006" key="3">
    <source>
        <dbReference type="Google" id="ProtNLM"/>
    </source>
</evidence>
<gene>
    <name evidence="1" type="ORF">MA16_Dca003641</name>
</gene>
<dbReference type="PANTHER" id="PTHR34676">
    <property type="entry name" value="DUF4219 DOMAIN-CONTAINING PROTEIN-RELATED"/>
    <property type="match status" value="1"/>
</dbReference>
<dbReference type="AlphaFoldDB" id="A0A2I0WFK9"/>
<protein>
    <recommendedName>
        <fullName evidence="3">Retrovirus-related Pol polyprotein from transposon TNT 1-94</fullName>
    </recommendedName>
</protein>
<reference evidence="1 2" key="2">
    <citation type="journal article" date="2017" name="Nature">
        <title>The Apostasia genome and the evolution of orchids.</title>
        <authorList>
            <person name="Zhang G.Q."/>
            <person name="Liu K.W."/>
            <person name="Li Z."/>
            <person name="Lohaus R."/>
            <person name="Hsiao Y.Y."/>
            <person name="Niu S.C."/>
            <person name="Wang J.Y."/>
            <person name="Lin Y.C."/>
            <person name="Xu Q."/>
            <person name="Chen L.J."/>
            <person name="Yoshida K."/>
            <person name="Fujiwara S."/>
            <person name="Wang Z.W."/>
            <person name="Zhang Y.Q."/>
            <person name="Mitsuda N."/>
            <person name="Wang M."/>
            <person name="Liu G.H."/>
            <person name="Pecoraro L."/>
            <person name="Huang H.X."/>
            <person name="Xiao X.J."/>
            <person name="Lin M."/>
            <person name="Wu X.Y."/>
            <person name="Wu W.L."/>
            <person name="Chen Y.Y."/>
            <person name="Chang S.B."/>
            <person name="Sakamoto S."/>
            <person name="Ohme-Takagi M."/>
            <person name="Yagi M."/>
            <person name="Zeng S.J."/>
            <person name="Shen C.Y."/>
            <person name="Yeh C.M."/>
            <person name="Luo Y.B."/>
            <person name="Tsai W.C."/>
            <person name="Van de Peer Y."/>
            <person name="Liu Z.J."/>
        </authorList>
    </citation>
    <scope>NUCLEOTIDE SEQUENCE [LARGE SCALE GENOMIC DNA]</scope>
    <source>
        <tissue evidence="1">The whole plant</tissue>
    </source>
</reference>
<dbReference type="PANTHER" id="PTHR34676:SF17">
    <property type="entry name" value="OS06G0684500 PROTEIN"/>
    <property type="match status" value="1"/>
</dbReference>
<reference evidence="1 2" key="1">
    <citation type="journal article" date="2016" name="Sci. Rep.">
        <title>The Dendrobium catenatum Lindl. genome sequence provides insights into polysaccharide synthase, floral development and adaptive evolution.</title>
        <authorList>
            <person name="Zhang G.Q."/>
            <person name="Xu Q."/>
            <person name="Bian C."/>
            <person name="Tsai W.C."/>
            <person name="Yeh C.M."/>
            <person name="Liu K.W."/>
            <person name="Yoshida K."/>
            <person name="Zhang L.S."/>
            <person name="Chang S.B."/>
            <person name="Chen F."/>
            <person name="Shi Y."/>
            <person name="Su Y.Y."/>
            <person name="Zhang Y.Q."/>
            <person name="Chen L.J."/>
            <person name="Yin Y."/>
            <person name="Lin M."/>
            <person name="Huang H."/>
            <person name="Deng H."/>
            <person name="Wang Z.W."/>
            <person name="Zhu S.L."/>
            <person name="Zhao X."/>
            <person name="Deng C."/>
            <person name="Niu S.C."/>
            <person name="Huang J."/>
            <person name="Wang M."/>
            <person name="Liu G.H."/>
            <person name="Yang H.J."/>
            <person name="Xiao X.J."/>
            <person name="Hsiao Y.Y."/>
            <person name="Wu W.L."/>
            <person name="Chen Y.Y."/>
            <person name="Mitsuda N."/>
            <person name="Ohme-Takagi M."/>
            <person name="Luo Y.B."/>
            <person name="Van de Peer Y."/>
            <person name="Liu Z.J."/>
        </authorList>
    </citation>
    <scope>NUCLEOTIDE SEQUENCE [LARGE SCALE GENOMIC DNA]</scope>
    <source>
        <tissue evidence="1">The whole plant</tissue>
    </source>
</reference>